<gene>
    <name evidence="2" type="ORF">C1H46_015137</name>
</gene>
<protein>
    <submittedName>
        <fullName evidence="2">Uncharacterized protein</fullName>
    </submittedName>
</protein>
<dbReference type="EMBL" id="VIEB01000239">
    <property type="protein sequence ID" value="TQD99223.1"/>
    <property type="molecule type" value="Genomic_DNA"/>
</dbReference>
<reference evidence="2 3" key="1">
    <citation type="journal article" date="2019" name="G3 (Bethesda)">
        <title>Sequencing of a Wild Apple (Malus baccata) Genome Unravels the Differences Between Cultivated and Wild Apple Species Regarding Disease Resistance and Cold Tolerance.</title>
        <authorList>
            <person name="Chen X."/>
        </authorList>
    </citation>
    <scope>NUCLEOTIDE SEQUENCE [LARGE SCALE GENOMIC DNA]</scope>
    <source>
        <strain evidence="3">cv. Shandingzi</strain>
        <tissue evidence="2">Leaves</tissue>
    </source>
</reference>
<dbReference type="AlphaFoldDB" id="A0A540MKA8"/>
<evidence type="ECO:0000313" key="3">
    <source>
        <dbReference type="Proteomes" id="UP000315295"/>
    </source>
</evidence>
<dbReference type="Proteomes" id="UP000315295">
    <property type="component" value="Unassembled WGS sequence"/>
</dbReference>
<sequence>MTSIQTSSHFPPLGCSSAPSSPNSTIAPPLLSSPPPLISISQVAPLTVALKSDRSQAPFISAGQICVPMMATLPNNAHSNDLVAVIVGFDVKLTQA</sequence>
<organism evidence="2 3">
    <name type="scientific">Malus baccata</name>
    <name type="common">Siberian crab apple</name>
    <name type="synonym">Pyrus baccata</name>
    <dbReference type="NCBI Taxonomy" id="106549"/>
    <lineage>
        <taxon>Eukaryota</taxon>
        <taxon>Viridiplantae</taxon>
        <taxon>Streptophyta</taxon>
        <taxon>Embryophyta</taxon>
        <taxon>Tracheophyta</taxon>
        <taxon>Spermatophyta</taxon>
        <taxon>Magnoliopsida</taxon>
        <taxon>eudicotyledons</taxon>
        <taxon>Gunneridae</taxon>
        <taxon>Pentapetalae</taxon>
        <taxon>rosids</taxon>
        <taxon>fabids</taxon>
        <taxon>Rosales</taxon>
        <taxon>Rosaceae</taxon>
        <taxon>Amygdaloideae</taxon>
        <taxon>Maleae</taxon>
        <taxon>Malus</taxon>
    </lineage>
</organism>
<evidence type="ECO:0000313" key="2">
    <source>
        <dbReference type="EMBL" id="TQD99223.1"/>
    </source>
</evidence>
<comment type="caution">
    <text evidence="2">The sequence shown here is derived from an EMBL/GenBank/DDBJ whole genome shotgun (WGS) entry which is preliminary data.</text>
</comment>
<keyword evidence="3" id="KW-1185">Reference proteome</keyword>
<accession>A0A540MKA8</accession>
<feature type="region of interest" description="Disordered" evidence="1">
    <location>
        <begin position="1"/>
        <end position="29"/>
    </location>
</feature>
<name>A0A540MKA8_MALBA</name>
<proteinExistence type="predicted"/>
<evidence type="ECO:0000256" key="1">
    <source>
        <dbReference type="SAM" id="MobiDB-lite"/>
    </source>
</evidence>